<dbReference type="Gene3D" id="3.40.1350.100">
    <property type="match status" value="2"/>
</dbReference>
<sequence length="329" mass="37001">MNAATGDKSTSTCFLTLPFGTGLNQRRCKVWKVYKNTCLRRLAVPLIRSKVHFCVSCKENHGGFSKNSSKLTLKVITLSILSVFQLLTNQLSGPNNFGTQLSLFQAQPVVAAGVKVKRNLKSKLSQVPVFAVTNADGQPYLVEDGKDKIQKGYIFFSPEDAKRMMAKVKQANATEDIQIHVIGLDKAYEMVSNPPTSSGLKDEEGNELMMTFLLHPDSAQVQKARELLKKEKKKPVFDGIPVFVARGLMLRKGDESNIPVFLDKDDLELAWKRLRETDKSLPQQPVIEIADLFQLLKEMEKGDKEELRNLGFFASRKSIEWIRNHQSKS</sequence>
<evidence type="ECO:0000256" key="1">
    <source>
        <dbReference type="ARBA" id="ARBA00004229"/>
    </source>
</evidence>
<comment type="subcellular location">
    <subcellularLocation>
        <location evidence="1">Plastid</location>
        <location evidence="1">Chloroplast</location>
    </subcellularLocation>
</comment>
<organism evidence="4 5">
    <name type="scientific">Galdieria yellowstonensis</name>
    <dbReference type="NCBI Taxonomy" id="3028027"/>
    <lineage>
        <taxon>Eukaryota</taxon>
        <taxon>Rhodophyta</taxon>
        <taxon>Bangiophyceae</taxon>
        <taxon>Galdieriales</taxon>
        <taxon>Galdieriaceae</taxon>
        <taxon>Galdieria</taxon>
    </lineage>
</organism>
<keyword evidence="2" id="KW-0150">Chloroplast</keyword>
<keyword evidence="3" id="KW-0934">Plastid</keyword>
<reference evidence="4 5" key="1">
    <citation type="submission" date="2022-07" db="EMBL/GenBank/DDBJ databases">
        <title>Genome-wide signatures of adaptation to extreme environments.</title>
        <authorList>
            <person name="Cho C.H."/>
            <person name="Yoon H.S."/>
        </authorList>
    </citation>
    <scope>NUCLEOTIDE SEQUENCE [LARGE SCALE GENOMIC DNA]</scope>
    <source>
        <strain evidence="4 5">108.79 E11</strain>
    </source>
</reference>
<evidence type="ECO:0000313" key="5">
    <source>
        <dbReference type="Proteomes" id="UP001300502"/>
    </source>
</evidence>
<evidence type="ECO:0000256" key="2">
    <source>
        <dbReference type="ARBA" id="ARBA00022528"/>
    </source>
</evidence>
<evidence type="ECO:0000313" key="4">
    <source>
        <dbReference type="EMBL" id="KAK4525162.1"/>
    </source>
</evidence>
<dbReference type="Pfam" id="PF04278">
    <property type="entry name" value="Tic22"/>
    <property type="match status" value="1"/>
</dbReference>
<dbReference type="InterPro" id="IPR007378">
    <property type="entry name" value="Tic22-like"/>
</dbReference>
<dbReference type="GO" id="GO:0009507">
    <property type="term" value="C:chloroplast"/>
    <property type="evidence" value="ECO:0007669"/>
    <property type="project" value="UniProtKB-SubCell"/>
</dbReference>
<keyword evidence="5" id="KW-1185">Reference proteome</keyword>
<dbReference type="PANTHER" id="PTHR33926:SF4">
    <property type="entry name" value="PROTEIN TIC 22, CHLOROPLASTIC"/>
    <property type="match status" value="1"/>
</dbReference>
<dbReference type="EMBL" id="JANCYU010000028">
    <property type="protein sequence ID" value="KAK4525162.1"/>
    <property type="molecule type" value="Genomic_DNA"/>
</dbReference>
<dbReference type="Proteomes" id="UP001300502">
    <property type="component" value="Unassembled WGS sequence"/>
</dbReference>
<proteinExistence type="predicted"/>
<dbReference type="AlphaFoldDB" id="A0AAV9ICL6"/>
<evidence type="ECO:0000256" key="3">
    <source>
        <dbReference type="ARBA" id="ARBA00022640"/>
    </source>
</evidence>
<protein>
    <submittedName>
        <fullName evidence="4">Uncharacterized protein</fullName>
    </submittedName>
</protein>
<name>A0AAV9ICL6_9RHOD</name>
<dbReference type="GO" id="GO:0015031">
    <property type="term" value="P:protein transport"/>
    <property type="evidence" value="ECO:0007669"/>
    <property type="project" value="InterPro"/>
</dbReference>
<gene>
    <name evidence="4" type="ORF">GAYE_SCF08G3068</name>
</gene>
<comment type="caution">
    <text evidence="4">The sequence shown here is derived from an EMBL/GenBank/DDBJ whole genome shotgun (WGS) entry which is preliminary data.</text>
</comment>
<dbReference type="PANTHER" id="PTHR33926">
    <property type="entry name" value="PROTEIN TIC 22, CHLOROPLASTIC"/>
    <property type="match status" value="1"/>
</dbReference>
<accession>A0AAV9ICL6</accession>